<dbReference type="GO" id="GO:0031591">
    <property type="term" value="P:wybutosine biosynthetic process"/>
    <property type="evidence" value="ECO:0007669"/>
    <property type="project" value="TreeGrafter"/>
</dbReference>
<dbReference type="EC" id="2.3.1.231" evidence="4"/>
<dbReference type="Ensembl" id="ENSSAUT00010064666.1">
    <property type="protein sequence ID" value="ENSSAUP00010061665.1"/>
    <property type="gene ID" value="ENSSAUG00010024917.1"/>
</dbReference>
<comment type="pathway">
    <text evidence="2">tRNA modification; wybutosine-tRNA(Phe) biosynthesis.</text>
</comment>
<dbReference type="PANTHER" id="PTHR46529:SF1">
    <property type="entry name" value="TRNA WYBUTOSINE-SYNTHESIZING PROTEIN 4"/>
    <property type="match status" value="1"/>
</dbReference>
<dbReference type="FunFam" id="3.40.50.150:FF:001200">
    <property type="match status" value="1"/>
</dbReference>
<reference evidence="14" key="3">
    <citation type="submission" date="2025-09" db="UniProtKB">
        <authorList>
            <consortium name="Ensembl"/>
        </authorList>
    </citation>
    <scope>IDENTIFICATION</scope>
</reference>
<dbReference type="InterPro" id="IPR015915">
    <property type="entry name" value="Kelch-typ_b-propeller"/>
</dbReference>
<evidence type="ECO:0000256" key="12">
    <source>
        <dbReference type="ARBA" id="ARBA00030847"/>
    </source>
</evidence>
<comment type="catalytic activity">
    <reaction evidence="13">
        <text>7-[(3S)-(3-amino-3-methoxycarbonyl)propyl]wyosine(37) in tRNA(Phe) + S-adenosyl-L-methionine + CO2 = wybutosine(37) in tRNA(Phe) + S-adenosyl-L-homocysteine + 2 H(+)</text>
        <dbReference type="Rhea" id="RHEA:37119"/>
        <dbReference type="Rhea" id="RHEA-COMP:11844"/>
        <dbReference type="Rhea" id="RHEA-COMP:11847"/>
        <dbReference type="ChEBI" id="CHEBI:15378"/>
        <dbReference type="ChEBI" id="CHEBI:16526"/>
        <dbReference type="ChEBI" id="CHEBI:57856"/>
        <dbReference type="ChEBI" id="CHEBI:59789"/>
        <dbReference type="ChEBI" id="CHEBI:73544"/>
        <dbReference type="ChEBI" id="CHEBI:74275"/>
        <dbReference type="EC" id="2.3.1.231"/>
    </reaction>
</comment>
<sequence>MPTTNRNKQKQGSDTAVQGTNDCSVVSKVSAAAQGYFQDVFLQHFVCKVARRAPLINRGYYVRCRAVDHCVRRFLHITENCPKRQILSLGAGFDSLYFRQQADKALNRAVVFEVDFPDVARRKAALINSNNTLRGMLDIFFSYRLLGLDVREQSQVEEALGGAGLDWAAPTLILSEVVLTYMETRWSDAVISWVAKVLPQSLFVVYEQINPHDPFGLIMQDHFLKLNSTLHALRQYPDTAAQRHRFLDKGWEQCVCLDMNVFYLGLVPEEERGRVDSLEPFDEYEVGYLIALSVQIIPVRMEGLGMATSLLSPGQVLLTGGSSRGGRGAVPRILLRNQEGWRSVNVEPSVDLGVRLYHTVTSLPGGGLVVYGGRSSPLNPIRGLFKITLDSGDTVKLCVEEIVCIGNPPPTRWRHTATVVSHKGKNFLFVFGGKNQAEAVLGEGYFLCMDQQHWTEMPVEGATPEARHSHSACSYQGGVVVFGGLDRREVPLGDTVVLKPNERGFSWERIELQPSPVPRYSHSAHVIGDKLVVVGGVWLHSSGVPGGAIINLTTHSSVEFSLDTTPVPWPLMLHSFCSELMDPEEPELLLIGGGGNCFSFGTHLNPQPITLNLRPVLE</sequence>
<accession>A0A671YE29</accession>
<evidence type="ECO:0000256" key="7">
    <source>
        <dbReference type="ARBA" id="ARBA00022603"/>
    </source>
</evidence>
<organism evidence="14 15">
    <name type="scientific">Sparus aurata</name>
    <name type="common">Gilthead sea bream</name>
    <dbReference type="NCBI Taxonomy" id="8175"/>
    <lineage>
        <taxon>Eukaryota</taxon>
        <taxon>Metazoa</taxon>
        <taxon>Chordata</taxon>
        <taxon>Craniata</taxon>
        <taxon>Vertebrata</taxon>
        <taxon>Euteleostomi</taxon>
        <taxon>Actinopterygii</taxon>
        <taxon>Neopterygii</taxon>
        <taxon>Teleostei</taxon>
        <taxon>Neoteleostei</taxon>
        <taxon>Acanthomorphata</taxon>
        <taxon>Eupercaria</taxon>
        <taxon>Spariformes</taxon>
        <taxon>Sparidae</taxon>
        <taxon>Sparus</taxon>
    </lineage>
</organism>
<dbReference type="UniPathway" id="UPA00375"/>
<protein>
    <recommendedName>
        <fullName evidence="6">tRNA wybutosine-synthesizing protein 4</fullName>
        <ecNumber evidence="5">2.1.1.290</ecNumber>
        <ecNumber evidence="4">2.3.1.231</ecNumber>
    </recommendedName>
    <alternativeName>
        <fullName evidence="12">tRNA(Phe) (7-(3-amino-3-(methoxycarbonyl)propyl)wyosine(37)-N)-methoxycarbonyltransferase</fullName>
    </alternativeName>
    <alternativeName>
        <fullName evidence="11">tRNA(Phe) (7-(3-amino-3-carboxypropyl)wyosine(37)-O)-methyltransferase</fullName>
    </alternativeName>
</protein>
<dbReference type="InterPro" id="IPR029063">
    <property type="entry name" value="SAM-dependent_MTases_sf"/>
</dbReference>
<evidence type="ECO:0000256" key="10">
    <source>
        <dbReference type="ARBA" id="ARBA00022694"/>
    </source>
</evidence>
<keyword evidence="10" id="KW-0819">tRNA processing</keyword>
<evidence type="ECO:0000256" key="13">
    <source>
        <dbReference type="ARBA" id="ARBA00049250"/>
    </source>
</evidence>
<evidence type="ECO:0000256" key="9">
    <source>
        <dbReference type="ARBA" id="ARBA00022691"/>
    </source>
</evidence>
<dbReference type="EC" id="2.1.1.290" evidence="5"/>
<dbReference type="FunFam" id="2.120.10.80:FF:000084">
    <property type="entry name" value="Leucine carboxyl methyltransferase 2"/>
    <property type="match status" value="1"/>
</dbReference>
<evidence type="ECO:0000256" key="4">
    <source>
        <dbReference type="ARBA" id="ARBA00012155"/>
    </source>
</evidence>
<evidence type="ECO:0000256" key="5">
    <source>
        <dbReference type="ARBA" id="ARBA00012779"/>
    </source>
</evidence>
<dbReference type="PANTHER" id="PTHR46529">
    <property type="entry name" value="TRNA WYBUTOSINE-SYNTHESIZING PROTEIN 4"/>
    <property type="match status" value="1"/>
</dbReference>
<keyword evidence="7" id="KW-0489">Methyltransferase</keyword>
<dbReference type="InterPro" id="IPR011043">
    <property type="entry name" value="Gal_Oxase/kelch_b-propeller"/>
</dbReference>
<dbReference type="GO" id="GO:0030488">
    <property type="term" value="P:tRNA methylation"/>
    <property type="evidence" value="ECO:0007669"/>
    <property type="project" value="TreeGrafter"/>
</dbReference>
<evidence type="ECO:0000313" key="15">
    <source>
        <dbReference type="Proteomes" id="UP000472265"/>
    </source>
</evidence>
<dbReference type="Gene3D" id="2.120.10.80">
    <property type="entry name" value="Kelch-type beta propeller"/>
    <property type="match status" value="1"/>
</dbReference>
<dbReference type="GeneTree" id="ENSGT00940000162599"/>
<keyword evidence="15" id="KW-1185">Reference proteome</keyword>
<dbReference type="AlphaFoldDB" id="A0A671YE29"/>
<evidence type="ECO:0000256" key="11">
    <source>
        <dbReference type="ARBA" id="ARBA00029750"/>
    </source>
</evidence>
<gene>
    <name evidence="14" type="primary">lcmt2</name>
</gene>
<dbReference type="Pfam" id="PF24681">
    <property type="entry name" value="Kelch_KLHDC2_KLHL20_DRC7"/>
    <property type="match status" value="1"/>
</dbReference>
<dbReference type="Pfam" id="PF04072">
    <property type="entry name" value="LCM"/>
    <property type="match status" value="1"/>
</dbReference>
<comment type="similarity">
    <text evidence="3">Belongs to the methyltransferase superfamily. LCMT family.</text>
</comment>
<dbReference type="SUPFAM" id="SSF50965">
    <property type="entry name" value="Galactose oxidase, central domain"/>
    <property type="match status" value="1"/>
</dbReference>
<dbReference type="SUPFAM" id="SSF53335">
    <property type="entry name" value="S-adenosyl-L-methionine-dependent methyltransferases"/>
    <property type="match status" value="1"/>
</dbReference>
<name>A0A671YE29_SPAAU</name>
<dbReference type="InterPro" id="IPR007213">
    <property type="entry name" value="Ppm1/Ppm2/Tcmp"/>
</dbReference>
<comment type="catalytic activity">
    <reaction evidence="1">
        <text>7-[(3S)-3-amino-3-carboxypropyl]wyosine(37) in tRNA(Phe) + S-adenosyl-L-methionine = 7-[(3S)-(3-amino-3-methoxycarbonyl)propyl]wyosine(37) in tRNA(Phe) + S-adenosyl-L-homocysteine</text>
        <dbReference type="Rhea" id="RHEA:36903"/>
        <dbReference type="Rhea" id="RHEA-COMP:10379"/>
        <dbReference type="Rhea" id="RHEA-COMP:11844"/>
        <dbReference type="ChEBI" id="CHEBI:57856"/>
        <dbReference type="ChEBI" id="CHEBI:59789"/>
        <dbReference type="ChEBI" id="CHEBI:73543"/>
        <dbReference type="ChEBI" id="CHEBI:74275"/>
        <dbReference type="EC" id="2.1.1.290"/>
    </reaction>
</comment>
<evidence type="ECO:0000256" key="6">
    <source>
        <dbReference type="ARBA" id="ARBA00018045"/>
    </source>
</evidence>
<dbReference type="Gene3D" id="3.40.50.150">
    <property type="entry name" value="Vaccinia Virus protein VP39"/>
    <property type="match status" value="1"/>
</dbReference>
<keyword evidence="8" id="KW-0808">Transferase</keyword>
<proteinExistence type="inferred from homology"/>
<evidence type="ECO:0000256" key="2">
    <source>
        <dbReference type="ARBA" id="ARBA00004797"/>
    </source>
</evidence>
<reference evidence="14" key="2">
    <citation type="submission" date="2025-08" db="UniProtKB">
        <authorList>
            <consortium name="Ensembl"/>
        </authorList>
    </citation>
    <scope>IDENTIFICATION</scope>
</reference>
<dbReference type="Proteomes" id="UP000472265">
    <property type="component" value="Chromosome 9"/>
</dbReference>
<dbReference type="GO" id="GO:0008175">
    <property type="term" value="F:tRNA methyltransferase activity"/>
    <property type="evidence" value="ECO:0007669"/>
    <property type="project" value="TreeGrafter"/>
</dbReference>
<evidence type="ECO:0000256" key="3">
    <source>
        <dbReference type="ARBA" id="ARBA00010703"/>
    </source>
</evidence>
<keyword evidence="9" id="KW-0949">S-adenosyl-L-methionine</keyword>
<evidence type="ECO:0000256" key="1">
    <source>
        <dbReference type="ARBA" id="ARBA00001806"/>
    </source>
</evidence>
<evidence type="ECO:0000256" key="8">
    <source>
        <dbReference type="ARBA" id="ARBA00022679"/>
    </source>
</evidence>
<evidence type="ECO:0000313" key="14">
    <source>
        <dbReference type="Ensembl" id="ENSSAUP00010061665.1"/>
    </source>
</evidence>
<reference evidence="14" key="1">
    <citation type="submission" date="2021-04" db="EMBL/GenBank/DDBJ databases">
        <authorList>
            <consortium name="Wellcome Sanger Institute Data Sharing"/>
        </authorList>
    </citation>
    <scope>NUCLEOTIDE SEQUENCE [LARGE SCALE GENOMIC DNA]</scope>
</reference>